<dbReference type="AlphaFoldDB" id="A0AAU7MTF6"/>
<name>A0AAU7MTF6_9FLAO</name>
<dbReference type="KEGG" id="fld:ABNE31_08960"/>
<accession>A0AAU7MTF6</accession>
<reference evidence="1" key="1">
    <citation type="submission" date="2024-05" db="EMBL/GenBank/DDBJ databases">
        <title>Draft Genome Sequences of Flagellimonas sp. MMG031 and Marinobacter sp. MMG032 Isolated from the dinoflagellate Symbiodinium pilosum.</title>
        <authorList>
            <person name="Shikuma N.J."/>
            <person name="Farrell M.V."/>
        </authorList>
    </citation>
    <scope>NUCLEOTIDE SEQUENCE</scope>
    <source>
        <strain evidence="1">MMG031</strain>
    </source>
</reference>
<dbReference type="RefSeq" id="WP_349350962.1">
    <property type="nucleotide sequence ID" value="NZ_CP157804.1"/>
</dbReference>
<protein>
    <submittedName>
        <fullName evidence="1">YceI family protein</fullName>
    </submittedName>
</protein>
<proteinExistence type="predicted"/>
<dbReference type="InterPro" id="IPR036761">
    <property type="entry name" value="TTHA0802/YceI-like_sf"/>
</dbReference>
<sequence length="199" mass="22651">MITSIPQITKTLFIGLVLVSWFSFSDPERETKVRVEPQSEVVIAGTTNVNNFTCKYNLQELEVPIRLIYDEKSEHILFKNAELKLVNDCFDCGGKAINRDFQELLKTEKHPQVGLRLLYVDPPSVNQNMVSVGLEIKIAGVTRKYQTLLHCEQAKDICVKGTLDLKLSDFELKAPKKMLGMIRVDDEIKVHVTLQMSEI</sequence>
<dbReference type="EMBL" id="CP157804">
    <property type="protein sequence ID" value="XBQ21731.1"/>
    <property type="molecule type" value="Genomic_DNA"/>
</dbReference>
<evidence type="ECO:0000313" key="1">
    <source>
        <dbReference type="EMBL" id="XBQ21731.1"/>
    </source>
</evidence>
<organism evidence="1">
    <name type="scientific">Flagellimonas sp. MMG031</name>
    <dbReference type="NCBI Taxonomy" id="3158549"/>
    <lineage>
        <taxon>Bacteria</taxon>
        <taxon>Pseudomonadati</taxon>
        <taxon>Bacteroidota</taxon>
        <taxon>Flavobacteriia</taxon>
        <taxon>Flavobacteriales</taxon>
        <taxon>Flavobacteriaceae</taxon>
        <taxon>Flagellimonas</taxon>
    </lineage>
</organism>
<dbReference type="SUPFAM" id="SSF101874">
    <property type="entry name" value="YceI-like"/>
    <property type="match status" value="1"/>
</dbReference>
<gene>
    <name evidence="1" type="ORF">ABNE31_08960</name>
</gene>
<dbReference type="Gene3D" id="2.40.128.110">
    <property type="entry name" value="Lipid/polyisoprenoid-binding, YceI-like"/>
    <property type="match status" value="1"/>
</dbReference>